<dbReference type="Proteomes" id="UP001530377">
    <property type="component" value="Unassembled WGS sequence"/>
</dbReference>
<keyword evidence="2" id="KW-0812">Transmembrane</keyword>
<dbReference type="EMBL" id="JALLPB020000453">
    <property type="protein sequence ID" value="KAL3808975.1"/>
    <property type="molecule type" value="Genomic_DNA"/>
</dbReference>
<protein>
    <submittedName>
        <fullName evidence="3">Uncharacterized protein</fullName>
    </submittedName>
</protein>
<name>A0ABD3R7I6_9STRA</name>
<evidence type="ECO:0000256" key="1">
    <source>
        <dbReference type="SAM" id="MobiDB-lite"/>
    </source>
</evidence>
<proteinExistence type="predicted"/>
<feature type="compositionally biased region" description="Gly residues" evidence="1">
    <location>
        <begin position="121"/>
        <end position="131"/>
    </location>
</feature>
<keyword evidence="2" id="KW-0472">Membrane</keyword>
<feature type="region of interest" description="Disordered" evidence="1">
    <location>
        <begin position="1"/>
        <end position="52"/>
    </location>
</feature>
<gene>
    <name evidence="3" type="ORF">ACHAXA_005167</name>
</gene>
<dbReference type="AlphaFoldDB" id="A0ABD3R7I6"/>
<feature type="transmembrane region" description="Helical" evidence="2">
    <location>
        <begin position="85"/>
        <end position="110"/>
    </location>
</feature>
<reference evidence="3 4" key="1">
    <citation type="submission" date="2024-10" db="EMBL/GenBank/DDBJ databases">
        <title>Updated reference genomes for cyclostephanoid diatoms.</title>
        <authorList>
            <person name="Roberts W.R."/>
            <person name="Alverson A.J."/>
        </authorList>
    </citation>
    <scope>NUCLEOTIDE SEQUENCE [LARGE SCALE GENOMIC DNA]</scope>
    <source>
        <strain evidence="3 4">AJA228-03</strain>
    </source>
</reference>
<keyword evidence="4" id="KW-1185">Reference proteome</keyword>
<evidence type="ECO:0000313" key="3">
    <source>
        <dbReference type="EMBL" id="KAL3808975.1"/>
    </source>
</evidence>
<feature type="compositionally biased region" description="Gly residues" evidence="1">
    <location>
        <begin position="30"/>
        <end position="52"/>
    </location>
</feature>
<comment type="caution">
    <text evidence="3">The sequence shown here is derived from an EMBL/GenBank/DDBJ whole genome shotgun (WGS) entry which is preliminary data.</text>
</comment>
<feature type="region of interest" description="Disordered" evidence="1">
    <location>
        <begin position="115"/>
        <end position="155"/>
    </location>
</feature>
<evidence type="ECO:0000313" key="4">
    <source>
        <dbReference type="Proteomes" id="UP001530377"/>
    </source>
</evidence>
<feature type="compositionally biased region" description="Acidic residues" evidence="1">
    <location>
        <begin position="16"/>
        <end position="28"/>
    </location>
</feature>
<evidence type="ECO:0000256" key="2">
    <source>
        <dbReference type="SAM" id="Phobius"/>
    </source>
</evidence>
<sequence length="155" mass="15875">MARARTRIGPDGSVINDDDDDHNNDNDNDGSGGGCGGSGNAGGVGGRGGGTTGRGISLPGRWCCRLPRRIDTFGFDLESRHFAMVLLFVSVTAGRVGLAFFVFSLMAYAYCQRRSSSSSSTGGGGGGWGGGRWKDGRAVGSNIRGVGDLPKPKGG</sequence>
<organism evidence="3 4">
    <name type="scientific">Cyclostephanos tholiformis</name>
    <dbReference type="NCBI Taxonomy" id="382380"/>
    <lineage>
        <taxon>Eukaryota</taxon>
        <taxon>Sar</taxon>
        <taxon>Stramenopiles</taxon>
        <taxon>Ochrophyta</taxon>
        <taxon>Bacillariophyta</taxon>
        <taxon>Coscinodiscophyceae</taxon>
        <taxon>Thalassiosirophycidae</taxon>
        <taxon>Stephanodiscales</taxon>
        <taxon>Stephanodiscaceae</taxon>
        <taxon>Cyclostephanos</taxon>
    </lineage>
</organism>
<accession>A0ABD3R7I6</accession>
<keyword evidence="2" id="KW-1133">Transmembrane helix</keyword>